<reference evidence="3" key="1">
    <citation type="submission" date="2015-10" db="EMBL/GenBank/DDBJ databases">
        <authorList>
            <person name="Luecker S."/>
            <person name="Luecker S."/>
        </authorList>
    </citation>
    <scope>NUCLEOTIDE SEQUENCE [LARGE SCALE GENOMIC DNA]</scope>
</reference>
<keyword evidence="3" id="KW-1185">Reference proteome</keyword>
<dbReference type="InterPro" id="IPR028098">
    <property type="entry name" value="Glyco_trans_4-like_N"/>
</dbReference>
<dbReference type="Pfam" id="PF13579">
    <property type="entry name" value="Glyco_trans_4_4"/>
    <property type="match status" value="1"/>
</dbReference>
<dbReference type="Gene3D" id="3.40.50.2000">
    <property type="entry name" value="Glycogen Phosphorylase B"/>
    <property type="match status" value="2"/>
</dbReference>
<dbReference type="PANTHER" id="PTHR45947">
    <property type="entry name" value="SULFOQUINOVOSYL TRANSFERASE SQD2"/>
    <property type="match status" value="1"/>
</dbReference>
<accession>A0A0S4LHL3</accession>
<dbReference type="STRING" id="1742973.COMA2_200073"/>
<evidence type="ECO:0000259" key="1">
    <source>
        <dbReference type="Pfam" id="PF13579"/>
    </source>
</evidence>
<evidence type="ECO:0000313" key="2">
    <source>
        <dbReference type="EMBL" id="CUS36125.1"/>
    </source>
</evidence>
<dbReference type="PANTHER" id="PTHR45947:SF3">
    <property type="entry name" value="SULFOQUINOVOSYL TRANSFERASE SQD2"/>
    <property type="match status" value="1"/>
</dbReference>
<dbReference type="EMBL" id="CZPZ01000013">
    <property type="protein sequence ID" value="CUS36125.1"/>
    <property type="molecule type" value="Genomic_DNA"/>
</dbReference>
<evidence type="ECO:0000313" key="3">
    <source>
        <dbReference type="Proteomes" id="UP000198736"/>
    </source>
</evidence>
<sequence length="414" mass="45939">MNLRILLVTQYFWPENFRINDLVQGLVKLGHQVTVLTGKPNYPSGLIFDGYSLLGRSREMFAGAEVIRVPLVPRGNGGSVRLVFNFFSFALLASVLGPVYCRGTFDVVFVYEPSPITVALPGLVMKAVKQAPMVLWVQDLWPESLSAIGAVKSQWALDRVASLVSFIYNGCDRILVQSRAFVDRVQKLGADPARILYYPNSAEELYRPVSRDAASVPCRLPEGFRVMFAGNIGAAQSFETILDAAEKLRDHRAIHWLILGDGRQFNWVQAEVVRRGLVQCVHVLGRHPIESMPEWFAQADVLLVTLKKDPIFALTIPSKVQSYMACGRPILASLEGEGARIVEEAHAGMVVAPEDAPALAEAVLKLSLMSSSDREIMGQNGRCYFLQEFERNNLLTRLDGWMKELAGEAQRCAS</sequence>
<organism evidence="2 3">
    <name type="scientific">Candidatus Nitrospira nitrificans</name>
    <dbReference type="NCBI Taxonomy" id="1742973"/>
    <lineage>
        <taxon>Bacteria</taxon>
        <taxon>Pseudomonadati</taxon>
        <taxon>Nitrospirota</taxon>
        <taxon>Nitrospiria</taxon>
        <taxon>Nitrospirales</taxon>
        <taxon>Nitrospiraceae</taxon>
        <taxon>Nitrospira</taxon>
    </lineage>
</organism>
<keyword evidence="2" id="KW-0808">Transferase</keyword>
<proteinExistence type="predicted"/>
<dbReference type="AlphaFoldDB" id="A0A0S4LHL3"/>
<dbReference type="GO" id="GO:0016758">
    <property type="term" value="F:hexosyltransferase activity"/>
    <property type="evidence" value="ECO:0007669"/>
    <property type="project" value="TreeGrafter"/>
</dbReference>
<dbReference type="Pfam" id="PF13692">
    <property type="entry name" value="Glyco_trans_1_4"/>
    <property type="match status" value="1"/>
</dbReference>
<dbReference type="InterPro" id="IPR050194">
    <property type="entry name" value="Glycosyltransferase_grp1"/>
</dbReference>
<gene>
    <name evidence="2" type="ORF">COMA2_200073</name>
</gene>
<dbReference type="CDD" id="cd03794">
    <property type="entry name" value="GT4_WbuB-like"/>
    <property type="match status" value="1"/>
</dbReference>
<dbReference type="SUPFAM" id="SSF53756">
    <property type="entry name" value="UDP-Glycosyltransferase/glycogen phosphorylase"/>
    <property type="match status" value="1"/>
</dbReference>
<protein>
    <submittedName>
        <fullName evidence="2">Glycosyltransferase</fullName>
    </submittedName>
</protein>
<dbReference type="RefSeq" id="WP_217490707.1">
    <property type="nucleotide sequence ID" value="NZ_CZPZ01000013.1"/>
</dbReference>
<feature type="domain" description="Glycosyltransferase subfamily 4-like N-terminal" evidence="1">
    <location>
        <begin position="18"/>
        <end position="200"/>
    </location>
</feature>
<dbReference type="Proteomes" id="UP000198736">
    <property type="component" value="Unassembled WGS sequence"/>
</dbReference>
<name>A0A0S4LHL3_9BACT</name>